<dbReference type="InterPro" id="IPR011042">
    <property type="entry name" value="6-blade_b-propeller_TolB-like"/>
</dbReference>
<evidence type="ECO:0000256" key="14">
    <source>
        <dbReference type="PIRSR" id="PIRSR605511-1"/>
    </source>
</evidence>
<evidence type="ECO:0000256" key="8">
    <source>
        <dbReference type="ARBA" id="ARBA00016808"/>
    </source>
</evidence>
<gene>
    <name evidence="17" type="ORF">CINC_LOCUS3650</name>
</gene>
<comment type="cofactor">
    <cofactor evidence="3">
        <name>Mn(2+)</name>
        <dbReference type="ChEBI" id="CHEBI:29035"/>
    </cofactor>
</comment>
<evidence type="ECO:0000256" key="5">
    <source>
        <dbReference type="ARBA" id="ARBA00004496"/>
    </source>
</evidence>
<evidence type="ECO:0000256" key="4">
    <source>
        <dbReference type="ARBA" id="ARBA00001946"/>
    </source>
</evidence>
<evidence type="ECO:0000256" key="3">
    <source>
        <dbReference type="ARBA" id="ARBA00001936"/>
    </source>
</evidence>
<evidence type="ECO:0000256" key="2">
    <source>
        <dbReference type="ARBA" id="ARBA00001913"/>
    </source>
</evidence>
<evidence type="ECO:0000256" key="10">
    <source>
        <dbReference type="ARBA" id="ARBA00022723"/>
    </source>
</evidence>
<reference evidence="17" key="1">
    <citation type="submission" date="2021-12" db="EMBL/GenBank/DDBJ databases">
        <authorList>
            <person name="King R."/>
        </authorList>
    </citation>
    <scope>NUCLEOTIDE SEQUENCE</scope>
</reference>
<keyword evidence="15" id="KW-0862">Zinc</keyword>
<dbReference type="EC" id="3.1.1.17" evidence="7"/>
<dbReference type="GO" id="GO:0005737">
    <property type="term" value="C:cytoplasm"/>
    <property type="evidence" value="ECO:0007669"/>
    <property type="project" value="UniProtKB-SubCell"/>
</dbReference>
<organism evidence="17 18">
    <name type="scientific">Chrysodeixis includens</name>
    <name type="common">Soybean looper</name>
    <name type="synonym">Pseudoplusia includens</name>
    <dbReference type="NCBI Taxonomy" id="689277"/>
    <lineage>
        <taxon>Eukaryota</taxon>
        <taxon>Metazoa</taxon>
        <taxon>Ecdysozoa</taxon>
        <taxon>Arthropoda</taxon>
        <taxon>Hexapoda</taxon>
        <taxon>Insecta</taxon>
        <taxon>Pterygota</taxon>
        <taxon>Neoptera</taxon>
        <taxon>Endopterygota</taxon>
        <taxon>Lepidoptera</taxon>
        <taxon>Glossata</taxon>
        <taxon>Ditrysia</taxon>
        <taxon>Noctuoidea</taxon>
        <taxon>Noctuidae</taxon>
        <taxon>Plusiinae</taxon>
        <taxon>Chrysodeixis</taxon>
    </lineage>
</organism>
<sequence length="284" mass="31061">MAPVVTQVVDPVSLGEGPHWHSEDNALYFISMNECGIDKFEPDTGKHVMAKLGRKVVEIEWAGDEKPPKFLRVVAEVDHENPKYILNDGKADPLGRLFVGTVGDDARPGTTKRGSLFRIDPDGTVSKLATGIQCSNGLCFDLKEKAFYYVDSFATTITRYDYDVATGNISNPTIAFSLEEQGLHGCPDGMTIDTDGNLWVAVFWGSCVLKIDPRKKKVLEKIDIPVPQVTSVTWGGPNLDILYVVTGCINFADRGMPDPPSGATYAVTGLNARGHPNLKVRLDY</sequence>
<comment type="cofactor">
    <cofactor evidence="2">
        <name>Ca(2+)</name>
        <dbReference type="ChEBI" id="CHEBI:29108"/>
    </cofactor>
</comment>
<dbReference type="AlphaFoldDB" id="A0A9P0FQQ9"/>
<accession>A0A9P0FQQ9</accession>
<evidence type="ECO:0000256" key="11">
    <source>
        <dbReference type="ARBA" id="ARBA00022801"/>
    </source>
</evidence>
<dbReference type="GO" id="GO:0004341">
    <property type="term" value="F:gluconolactonase activity"/>
    <property type="evidence" value="ECO:0007669"/>
    <property type="project" value="UniProtKB-EC"/>
</dbReference>
<feature type="active site" description="Proton donor/acceptor" evidence="14">
    <location>
        <position position="188"/>
    </location>
</feature>
<evidence type="ECO:0000256" key="9">
    <source>
        <dbReference type="ARBA" id="ARBA00022490"/>
    </source>
</evidence>
<dbReference type="GO" id="GO:0030234">
    <property type="term" value="F:enzyme regulator activity"/>
    <property type="evidence" value="ECO:0007669"/>
    <property type="project" value="InterPro"/>
</dbReference>
<feature type="domain" description="SMP-30/Gluconolactonase/LRE-like region" evidence="16">
    <location>
        <begin position="73"/>
        <end position="246"/>
    </location>
</feature>
<dbReference type="PANTHER" id="PTHR10907">
    <property type="entry name" value="REGUCALCIN"/>
    <property type="match status" value="1"/>
</dbReference>
<evidence type="ECO:0000313" key="18">
    <source>
        <dbReference type="Proteomes" id="UP001154114"/>
    </source>
</evidence>
<evidence type="ECO:0000259" key="16">
    <source>
        <dbReference type="Pfam" id="PF08450"/>
    </source>
</evidence>
<feature type="binding site" evidence="15">
    <location>
        <position position="136"/>
    </location>
    <ligand>
        <name>a divalent metal cation</name>
        <dbReference type="ChEBI" id="CHEBI:60240"/>
    </ligand>
</feature>
<feature type="binding site" evidence="15">
    <location>
        <position position="105"/>
    </location>
    <ligand>
        <name>substrate</name>
    </ligand>
</feature>
<evidence type="ECO:0000256" key="15">
    <source>
        <dbReference type="PIRSR" id="PIRSR605511-2"/>
    </source>
</evidence>
<dbReference type="Gene3D" id="2.120.10.30">
    <property type="entry name" value="TolB, C-terminal domain"/>
    <property type="match status" value="1"/>
</dbReference>
<keyword evidence="12" id="KW-0106">Calcium</keyword>
<dbReference type="Pfam" id="PF08450">
    <property type="entry name" value="SGL"/>
    <property type="match status" value="1"/>
</dbReference>
<dbReference type="GO" id="GO:0019853">
    <property type="term" value="P:L-ascorbic acid biosynthetic process"/>
    <property type="evidence" value="ECO:0007669"/>
    <property type="project" value="TreeGrafter"/>
</dbReference>
<dbReference type="InterPro" id="IPR008367">
    <property type="entry name" value="Regucalcin"/>
</dbReference>
<dbReference type="PANTHER" id="PTHR10907:SF66">
    <property type="entry name" value="MIP34848P1-RELATED"/>
    <property type="match status" value="1"/>
</dbReference>
<keyword evidence="18" id="KW-1185">Reference proteome</keyword>
<name>A0A9P0FQQ9_CHRIL</name>
<feature type="binding site" evidence="15">
    <location>
        <position position="87"/>
    </location>
    <ligand>
        <name>substrate</name>
    </ligand>
</feature>
<comment type="cofactor">
    <cofactor evidence="4">
        <name>Mg(2+)</name>
        <dbReference type="ChEBI" id="CHEBI:18420"/>
    </cofactor>
</comment>
<dbReference type="GO" id="GO:0005509">
    <property type="term" value="F:calcium ion binding"/>
    <property type="evidence" value="ECO:0007669"/>
    <property type="project" value="InterPro"/>
</dbReference>
<comment type="catalytic activity">
    <reaction evidence="1">
        <text>D-glucono-1,5-lactone + H2O = D-gluconate + H(+)</text>
        <dbReference type="Rhea" id="RHEA:10440"/>
        <dbReference type="ChEBI" id="CHEBI:15377"/>
        <dbReference type="ChEBI" id="CHEBI:15378"/>
        <dbReference type="ChEBI" id="CHEBI:16217"/>
        <dbReference type="ChEBI" id="CHEBI:18391"/>
        <dbReference type="EC" id="3.1.1.17"/>
    </reaction>
</comment>
<dbReference type="EMBL" id="LR824018">
    <property type="protein sequence ID" value="CAH0587187.1"/>
    <property type="molecule type" value="Genomic_DNA"/>
</dbReference>
<keyword evidence="10 15" id="KW-0479">Metal-binding</keyword>
<dbReference type="SUPFAM" id="SSF63829">
    <property type="entry name" value="Calcium-dependent phosphotriesterase"/>
    <property type="match status" value="1"/>
</dbReference>
<dbReference type="Proteomes" id="UP001154114">
    <property type="component" value="Chromosome 15"/>
</dbReference>
<dbReference type="PRINTS" id="PR01790">
    <property type="entry name" value="SMP30FAMILY"/>
</dbReference>
<feature type="binding site" evidence="15">
    <location>
        <position position="16"/>
    </location>
    <ligand>
        <name>a divalent metal cation</name>
        <dbReference type="ChEBI" id="CHEBI:60240"/>
    </ligand>
</feature>
<comment type="similarity">
    <text evidence="6">Belongs to the SMP-30/CGR1 family.</text>
</comment>
<evidence type="ECO:0000256" key="7">
    <source>
        <dbReference type="ARBA" id="ARBA00013227"/>
    </source>
</evidence>
<keyword evidence="11" id="KW-0378">Hydrolase</keyword>
<comment type="cofactor">
    <cofactor evidence="15">
        <name>Zn(2+)</name>
        <dbReference type="ChEBI" id="CHEBI:29105"/>
    </cofactor>
    <text evidence="15">Binds 1 divalent metal cation per subunit.</text>
</comment>
<evidence type="ECO:0000313" key="17">
    <source>
        <dbReference type="EMBL" id="CAH0587187.1"/>
    </source>
</evidence>
<evidence type="ECO:0000256" key="13">
    <source>
        <dbReference type="ARBA" id="ARBA00032464"/>
    </source>
</evidence>
<dbReference type="PRINTS" id="PR01791">
    <property type="entry name" value="REGUCALCIN"/>
</dbReference>
<keyword evidence="9" id="KW-0963">Cytoplasm</keyword>
<evidence type="ECO:0000256" key="1">
    <source>
        <dbReference type="ARBA" id="ARBA00001589"/>
    </source>
</evidence>
<feature type="binding site" evidence="15">
    <location>
        <position position="188"/>
    </location>
    <ligand>
        <name>a divalent metal cation</name>
        <dbReference type="ChEBI" id="CHEBI:60240"/>
    </ligand>
</feature>
<comment type="subcellular location">
    <subcellularLocation>
        <location evidence="5">Cytoplasm</location>
    </subcellularLocation>
</comment>
<dbReference type="InterPro" id="IPR005511">
    <property type="entry name" value="SMP-30"/>
</dbReference>
<evidence type="ECO:0000256" key="12">
    <source>
        <dbReference type="ARBA" id="ARBA00022837"/>
    </source>
</evidence>
<proteinExistence type="inferred from homology"/>
<dbReference type="InterPro" id="IPR013658">
    <property type="entry name" value="SGL"/>
</dbReference>
<evidence type="ECO:0000256" key="6">
    <source>
        <dbReference type="ARBA" id="ARBA00008853"/>
    </source>
</evidence>
<protein>
    <recommendedName>
        <fullName evidence="8">Regucalcin</fullName>
        <ecNumber evidence="7">3.1.1.17</ecNumber>
    </recommendedName>
    <alternativeName>
        <fullName evidence="13">Gluconolactonase</fullName>
    </alternativeName>
</protein>
<dbReference type="OrthoDB" id="7098285at2759"/>